<organism evidence="5 6">
    <name type="scientific">Pseudonocardia alaniniphila</name>
    <dbReference type="NCBI Taxonomy" id="75291"/>
    <lineage>
        <taxon>Bacteria</taxon>
        <taxon>Bacillati</taxon>
        <taxon>Actinomycetota</taxon>
        <taxon>Actinomycetes</taxon>
        <taxon>Pseudonocardiales</taxon>
        <taxon>Pseudonocardiaceae</taxon>
        <taxon>Pseudonocardia</taxon>
    </lineage>
</organism>
<comment type="caution">
    <text evidence="5">The sequence shown here is derived from an EMBL/GenBank/DDBJ whole genome shotgun (WGS) entry which is preliminary data.</text>
</comment>
<keyword evidence="6" id="KW-1185">Reference proteome</keyword>
<evidence type="ECO:0000313" key="6">
    <source>
        <dbReference type="Proteomes" id="UP001299970"/>
    </source>
</evidence>
<gene>
    <name evidence="5" type="ORF">MMF94_01725</name>
</gene>
<dbReference type="PRINTS" id="PR00035">
    <property type="entry name" value="HTHGNTR"/>
</dbReference>
<feature type="domain" description="HTH gntR-type" evidence="4">
    <location>
        <begin position="22"/>
        <end position="90"/>
    </location>
</feature>
<dbReference type="Gene3D" id="3.40.1410.10">
    <property type="entry name" value="Chorismate lyase-like"/>
    <property type="match status" value="1"/>
</dbReference>
<dbReference type="PANTHER" id="PTHR44846">
    <property type="entry name" value="MANNOSYL-D-GLYCERATE TRANSPORT/METABOLISM SYSTEM REPRESSOR MNGR-RELATED"/>
    <property type="match status" value="1"/>
</dbReference>
<evidence type="ECO:0000256" key="3">
    <source>
        <dbReference type="ARBA" id="ARBA00023163"/>
    </source>
</evidence>
<keyword evidence="3" id="KW-0804">Transcription</keyword>
<dbReference type="SUPFAM" id="SSF46785">
    <property type="entry name" value="Winged helix' DNA-binding domain"/>
    <property type="match status" value="1"/>
</dbReference>
<geneLocation type="plasmid" evidence="5">
    <name>unnamed</name>
</geneLocation>
<evidence type="ECO:0000259" key="4">
    <source>
        <dbReference type="PROSITE" id="PS50949"/>
    </source>
</evidence>
<name>A0ABS9T775_9PSEU</name>
<dbReference type="EMBL" id="JAKXMK010000002">
    <property type="protein sequence ID" value="MCH6164386.1"/>
    <property type="molecule type" value="Genomic_DNA"/>
</dbReference>
<sequence>MAIRKTGDAALAELLQVEAITTDCYRQVRDQLREVVIRLGANGTLRLPSEAELSAALGVSRATLRSALQALQQEGRIRRLHGRGTFINRYALGVGANLAEAGPFVDLLGRAGYEPSMRVVGQRVVELDQDDATALCLDAGAQAVRIERVFDANGEPAVHSVDLVPAHLLGDEPDHLDARRSTFEFVEAHAGPPVCYSVAEVRPVLPSPALAETLRVPATHPLLRLRHIHIRADEQPVAVTVAHVNDEYLRFSVIRTYLDD</sequence>
<proteinExistence type="predicted"/>
<dbReference type="InterPro" id="IPR011663">
    <property type="entry name" value="UTRA"/>
</dbReference>
<dbReference type="InterPro" id="IPR050679">
    <property type="entry name" value="Bact_HTH_transcr_reg"/>
</dbReference>
<evidence type="ECO:0000256" key="1">
    <source>
        <dbReference type="ARBA" id="ARBA00023015"/>
    </source>
</evidence>
<protein>
    <submittedName>
        <fullName evidence="5">GntR family transcriptional regulator</fullName>
    </submittedName>
</protein>
<dbReference type="SUPFAM" id="SSF64288">
    <property type="entry name" value="Chorismate lyase-like"/>
    <property type="match status" value="1"/>
</dbReference>
<dbReference type="Pfam" id="PF07702">
    <property type="entry name" value="UTRA"/>
    <property type="match status" value="1"/>
</dbReference>
<dbReference type="Proteomes" id="UP001299970">
    <property type="component" value="Unassembled WGS sequence"/>
</dbReference>
<dbReference type="InterPro" id="IPR028978">
    <property type="entry name" value="Chorismate_lyase_/UTRA_dom_sf"/>
</dbReference>
<dbReference type="CDD" id="cd07377">
    <property type="entry name" value="WHTH_GntR"/>
    <property type="match status" value="1"/>
</dbReference>
<keyword evidence="5" id="KW-0614">Plasmid</keyword>
<dbReference type="SMART" id="SM00866">
    <property type="entry name" value="UTRA"/>
    <property type="match status" value="1"/>
</dbReference>
<accession>A0ABS9T775</accession>
<dbReference type="InterPro" id="IPR036390">
    <property type="entry name" value="WH_DNA-bd_sf"/>
</dbReference>
<keyword evidence="2" id="KW-0238">DNA-binding</keyword>
<evidence type="ECO:0000313" key="5">
    <source>
        <dbReference type="EMBL" id="MCH6164386.1"/>
    </source>
</evidence>
<evidence type="ECO:0000256" key="2">
    <source>
        <dbReference type="ARBA" id="ARBA00023125"/>
    </source>
</evidence>
<dbReference type="InterPro" id="IPR000524">
    <property type="entry name" value="Tscrpt_reg_HTH_GntR"/>
</dbReference>
<keyword evidence="1" id="KW-0805">Transcription regulation</keyword>
<dbReference type="InterPro" id="IPR036388">
    <property type="entry name" value="WH-like_DNA-bd_sf"/>
</dbReference>
<dbReference type="Gene3D" id="1.10.10.10">
    <property type="entry name" value="Winged helix-like DNA-binding domain superfamily/Winged helix DNA-binding domain"/>
    <property type="match status" value="1"/>
</dbReference>
<dbReference type="Pfam" id="PF00392">
    <property type="entry name" value="GntR"/>
    <property type="match status" value="1"/>
</dbReference>
<reference evidence="5 6" key="1">
    <citation type="submission" date="2022-03" db="EMBL/GenBank/DDBJ databases">
        <title>Pseudonocardia alaer sp. nov., a novel actinomycete isolated from reed forest soil.</title>
        <authorList>
            <person name="Wang L."/>
        </authorList>
    </citation>
    <scope>NUCLEOTIDE SEQUENCE [LARGE SCALE GENOMIC DNA]</scope>
    <source>
        <strain evidence="5 6">Y-16303</strain>
        <plasmid evidence="5">unnamed</plasmid>
    </source>
</reference>
<dbReference type="SMART" id="SM00345">
    <property type="entry name" value="HTH_GNTR"/>
    <property type="match status" value="1"/>
</dbReference>
<dbReference type="PROSITE" id="PS50949">
    <property type="entry name" value="HTH_GNTR"/>
    <property type="match status" value="1"/>
</dbReference>
<dbReference type="RefSeq" id="WP_241034586.1">
    <property type="nucleotide sequence ID" value="NZ_BAAAJF010000034.1"/>
</dbReference>
<dbReference type="PANTHER" id="PTHR44846:SF17">
    <property type="entry name" value="GNTR-FAMILY TRANSCRIPTIONAL REGULATOR"/>
    <property type="match status" value="1"/>
</dbReference>